<organism evidence="3 5">
    <name type="scientific">Bacillus xiamenensis</name>
    <dbReference type="NCBI Taxonomy" id="1178537"/>
    <lineage>
        <taxon>Bacteria</taxon>
        <taxon>Bacillati</taxon>
        <taxon>Bacillota</taxon>
        <taxon>Bacilli</taxon>
        <taxon>Bacillales</taxon>
        <taxon>Bacillaceae</taxon>
        <taxon>Bacillus</taxon>
    </lineage>
</organism>
<dbReference type="RefSeq" id="WP_034738998.1">
    <property type="nucleotide sequence ID" value="NZ_AMSH01000024.1"/>
</dbReference>
<accession>A0AAC9IQE4</accession>
<evidence type="ECO:0000313" key="6">
    <source>
        <dbReference type="Proteomes" id="UP001527057"/>
    </source>
</evidence>
<dbReference type="Gene3D" id="3.40.50.1820">
    <property type="entry name" value="alpha/beta hydrolase"/>
    <property type="match status" value="1"/>
</dbReference>
<evidence type="ECO:0000313" key="5">
    <source>
        <dbReference type="Proteomes" id="UP000177709"/>
    </source>
</evidence>
<evidence type="ECO:0000259" key="2">
    <source>
        <dbReference type="Pfam" id="PF00561"/>
    </source>
</evidence>
<dbReference type="KEGG" id="bxi:BK049_06755"/>
<evidence type="ECO:0000256" key="1">
    <source>
        <dbReference type="ARBA" id="ARBA00022801"/>
    </source>
</evidence>
<dbReference type="Pfam" id="PF00561">
    <property type="entry name" value="Abhydrolase_1"/>
    <property type="match status" value="1"/>
</dbReference>
<protein>
    <submittedName>
        <fullName evidence="3">Alpha/beta hydrolase</fullName>
    </submittedName>
</protein>
<dbReference type="PRINTS" id="PR00111">
    <property type="entry name" value="ABHYDROLASE"/>
</dbReference>
<evidence type="ECO:0000313" key="3">
    <source>
        <dbReference type="EMBL" id="AOZ90628.1"/>
    </source>
</evidence>
<keyword evidence="1 3" id="KW-0378">Hydrolase</keyword>
<name>A0AAC9IQE4_9BACI</name>
<dbReference type="EMBL" id="CP017786">
    <property type="protein sequence ID" value="AOZ90628.1"/>
    <property type="molecule type" value="Genomic_DNA"/>
</dbReference>
<dbReference type="Proteomes" id="UP001527057">
    <property type="component" value="Unassembled WGS sequence"/>
</dbReference>
<keyword evidence="6" id="KW-1185">Reference proteome</keyword>
<dbReference type="EMBL" id="JAMDMH010000012">
    <property type="protein sequence ID" value="MCY9575790.1"/>
    <property type="molecule type" value="Genomic_DNA"/>
</dbReference>
<reference evidence="3 5" key="1">
    <citation type="submission" date="2016-10" db="EMBL/GenBank/DDBJ databases">
        <title>Whole genome sequence of hyper active fibrinolysis bacterium Bacillus pumilus strain VV3 isolated from fermented rice.</title>
        <authorList>
            <person name="Mariadas V.A."/>
            <person name="Vijayaraghavan P."/>
            <person name="Dhandapani V."/>
        </authorList>
    </citation>
    <scope>NUCLEOTIDE SEQUENCE [LARGE SCALE GENOMIC DNA]</scope>
    <source>
        <strain evidence="3 5">VV3</strain>
    </source>
</reference>
<dbReference type="PRINTS" id="PR00412">
    <property type="entry name" value="EPOXHYDRLASE"/>
</dbReference>
<sequence>MEKVEFQYIQTNGIKLHIAMAGPVDGPLLVLLHGFPEFWYGWKNQIMPLAEAGYRVIVPDQRGYHLSDKPEGVESYVLDQLRDDIVGLIKALSPNQKAIVGGHDWGGAVAWHLASTRSQYVEKLIIVNMPHPRVMMKVLPFYPPQWKKSSYIAFFQLPNVPEAALQENHFQRLDEAIGLTARPHLFTKEDVSSYKLAWTQPGAITSMLNWYRAIKKGGFEKPISKRILVPVRMIWGMEDKFLSRKLAKETIKICPNGQLIFVDDASHWINHEKPNVVNKLILEFLKSSKKL</sequence>
<proteinExistence type="predicted"/>
<dbReference type="InterPro" id="IPR000639">
    <property type="entry name" value="Epox_hydrolase-like"/>
</dbReference>
<evidence type="ECO:0000313" key="4">
    <source>
        <dbReference type="EMBL" id="MCY9575790.1"/>
    </source>
</evidence>
<dbReference type="Proteomes" id="UP000177709">
    <property type="component" value="Chromosome"/>
</dbReference>
<gene>
    <name evidence="3" type="ORF">BK049_06755</name>
    <name evidence="4" type="ORF">M5W27_08040</name>
</gene>
<dbReference type="SUPFAM" id="SSF53474">
    <property type="entry name" value="alpha/beta-Hydrolases"/>
    <property type="match status" value="1"/>
</dbReference>
<dbReference type="InterPro" id="IPR029058">
    <property type="entry name" value="AB_hydrolase_fold"/>
</dbReference>
<feature type="domain" description="AB hydrolase-1" evidence="2">
    <location>
        <begin position="27"/>
        <end position="274"/>
    </location>
</feature>
<dbReference type="InterPro" id="IPR000073">
    <property type="entry name" value="AB_hydrolase_1"/>
</dbReference>
<reference evidence="4 6" key="2">
    <citation type="submission" date="2022-05" db="EMBL/GenBank/DDBJ databases">
        <title>Genome Sequencing of Bee-Associated Microbes.</title>
        <authorList>
            <person name="Dunlap C."/>
        </authorList>
    </citation>
    <scope>NUCLEOTIDE SEQUENCE [LARGE SCALE GENOMIC DNA]</scope>
    <source>
        <strain evidence="4 6">CBP-1093</strain>
    </source>
</reference>
<dbReference type="PANTHER" id="PTHR43329">
    <property type="entry name" value="EPOXIDE HYDROLASE"/>
    <property type="match status" value="1"/>
</dbReference>
<dbReference type="GO" id="GO:0016787">
    <property type="term" value="F:hydrolase activity"/>
    <property type="evidence" value="ECO:0007669"/>
    <property type="project" value="UniProtKB-KW"/>
</dbReference>
<dbReference type="AlphaFoldDB" id="A0AAC9IQE4"/>